<dbReference type="RefSeq" id="WP_386190213.1">
    <property type="nucleotide sequence ID" value="NZ_JBHSBC010000014.1"/>
</dbReference>
<comment type="caution">
    <text evidence="2">The sequence shown here is derived from an EMBL/GenBank/DDBJ whole genome shotgun (WGS) entry which is preliminary data.</text>
</comment>
<accession>A0ABV8F2H9</accession>
<name>A0ABV8F2H9_9ACTN</name>
<evidence type="ECO:0000256" key="1">
    <source>
        <dbReference type="SAM" id="MobiDB-lite"/>
    </source>
</evidence>
<protein>
    <submittedName>
        <fullName evidence="2">Uncharacterized protein</fullName>
    </submittedName>
</protein>
<feature type="region of interest" description="Disordered" evidence="1">
    <location>
        <begin position="45"/>
        <end position="82"/>
    </location>
</feature>
<evidence type="ECO:0000313" key="3">
    <source>
        <dbReference type="Proteomes" id="UP001595698"/>
    </source>
</evidence>
<evidence type="ECO:0000313" key="2">
    <source>
        <dbReference type="EMBL" id="MFC3981723.1"/>
    </source>
</evidence>
<dbReference type="Proteomes" id="UP001595698">
    <property type="component" value="Unassembled WGS sequence"/>
</dbReference>
<sequence>MPSALAFAVGDLLPALKDDRLDTVPPGFPEGVALVARHTIRAGAGPVDAAAQPEGGRDHVEDGAAGDVAAGQVGPGGQSAAGASEGLSSLRLFRVFPLAGSDGVLVRQAMVKPMPPLACGSSSPLTQAPSSSQRLNRS</sequence>
<feature type="region of interest" description="Disordered" evidence="1">
    <location>
        <begin position="115"/>
        <end position="138"/>
    </location>
</feature>
<keyword evidence="3" id="KW-1185">Reference proteome</keyword>
<feature type="compositionally biased region" description="Low complexity" evidence="1">
    <location>
        <begin position="63"/>
        <end position="72"/>
    </location>
</feature>
<organism evidence="2 3">
    <name type="scientific">Streptosporangium jomthongense</name>
    <dbReference type="NCBI Taxonomy" id="1193683"/>
    <lineage>
        <taxon>Bacteria</taxon>
        <taxon>Bacillati</taxon>
        <taxon>Actinomycetota</taxon>
        <taxon>Actinomycetes</taxon>
        <taxon>Streptosporangiales</taxon>
        <taxon>Streptosporangiaceae</taxon>
        <taxon>Streptosporangium</taxon>
    </lineage>
</organism>
<reference evidence="3" key="1">
    <citation type="journal article" date="2019" name="Int. J. Syst. Evol. Microbiol.">
        <title>The Global Catalogue of Microorganisms (GCM) 10K type strain sequencing project: providing services to taxonomists for standard genome sequencing and annotation.</title>
        <authorList>
            <consortium name="The Broad Institute Genomics Platform"/>
            <consortium name="The Broad Institute Genome Sequencing Center for Infectious Disease"/>
            <person name="Wu L."/>
            <person name="Ma J."/>
        </authorList>
    </citation>
    <scope>NUCLEOTIDE SEQUENCE [LARGE SCALE GENOMIC DNA]</scope>
    <source>
        <strain evidence="3">TBRC 7912</strain>
    </source>
</reference>
<feature type="compositionally biased region" description="Low complexity" evidence="1">
    <location>
        <begin position="121"/>
        <end position="138"/>
    </location>
</feature>
<dbReference type="EMBL" id="JBHSBC010000014">
    <property type="protein sequence ID" value="MFC3981723.1"/>
    <property type="molecule type" value="Genomic_DNA"/>
</dbReference>
<proteinExistence type="predicted"/>
<gene>
    <name evidence="2" type="ORF">ACFOYY_16405</name>
</gene>